<proteinExistence type="predicted"/>
<dbReference type="RefSeq" id="WP_136063532.1">
    <property type="nucleotide sequence ID" value="NZ_CAAHFH010000002.1"/>
</dbReference>
<dbReference type="Proteomes" id="UP000346198">
    <property type="component" value="Unassembled WGS sequence"/>
</dbReference>
<feature type="signal peptide" evidence="1">
    <location>
        <begin position="1"/>
        <end position="19"/>
    </location>
</feature>
<dbReference type="InterPro" id="IPR032342">
    <property type="entry name" value="DUF4861"/>
</dbReference>
<accession>A0A6C2UPY1</accession>
<evidence type="ECO:0000313" key="3">
    <source>
        <dbReference type="Proteomes" id="UP000346198"/>
    </source>
</evidence>
<dbReference type="EMBL" id="CAAHFH010000002">
    <property type="protein sequence ID" value="VGO22129.1"/>
    <property type="molecule type" value="Genomic_DNA"/>
</dbReference>
<gene>
    <name evidence="2" type="ORF">SCARR_04210</name>
</gene>
<evidence type="ECO:0000256" key="1">
    <source>
        <dbReference type="SAM" id="SignalP"/>
    </source>
</evidence>
<protein>
    <recommendedName>
        <fullName evidence="4">DUF4861 domain-containing protein</fullName>
    </recommendedName>
</protein>
<keyword evidence="1" id="KW-0732">Signal</keyword>
<dbReference type="AlphaFoldDB" id="A0A6C2UPY1"/>
<name>A0A6C2UPY1_9BACT</name>
<organism evidence="2 3">
    <name type="scientific">Pontiella sulfatireligans</name>
    <dbReference type="NCBI Taxonomy" id="2750658"/>
    <lineage>
        <taxon>Bacteria</taxon>
        <taxon>Pseudomonadati</taxon>
        <taxon>Kiritimatiellota</taxon>
        <taxon>Kiritimatiellia</taxon>
        <taxon>Kiritimatiellales</taxon>
        <taxon>Pontiellaceae</taxon>
        <taxon>Pontiella</taxon>
    </lineage>
</organism>
<keyword evidence="3" id="KW-1185">Reference proteome</keyword>
<sequence>MKVIMTIVALLVLSGFSRADNRTDVSLKWKDKATQESEIHSESGNLFQKLAHHGPAIENEWMGVRIYFDKKCALDVYNKQRAGLELAGASWYPTEEQQQAGWGSDQYKVGPTIGIGGVRLWDNGNVVRLDPVSMRTARVRKEASFSQIEMLSEDVPYKGGTVDILIRVSAFTGIREMKVEAFALCDDPVEFVTGINYWETTDTFEGDQYIGTWGIHPEDVAASPQAIGAAVFYNPGDVAKTVRTDSEILLVSKPTKMLSTWIISACEKEAGISRQRFEQRCAESHLNR</sequence>
<evidence type="ECO:0000313" key="2">
    <source>
        <dbReference type="EMBL" id="VGO22129.1"/>
    </source>
</evidence>
<dbReference type="Pfam" id="PF16153">
    <property type="entry name" value="DUF4861"/>
    <property type="match status" value="1"/>
</dbReference>
<reference evidence="2 3" key="1">
    <citation type="submission" date="2019-04" db="EMBL/GenBank/DDBJ databases">
        <authorList>
            <person name="Van Vliet M D."/>
        </authorList>
    </citation>
    <scope>NUCLEOTIDE SEQUENCE [LARGE SCALE GENOMIC DNA]</scope>
    <source>
        <strain evidence="2 3">F21</strain>
    </source>
</reference>
<feature type="chain" id="PRO_5025427453" description="DUF4861 domain-containing protein" evidence="1">
    <location>
        <begin position="20"/>
        <end position="288"/>
    </location>
</feature>
<evidence type="ECO:0008006" key="4">
    <source>
        <dbReference type="Google" id="ProtNLM"/>
    </source>
</evidence>